<dbReference type="PANTHER" id="PTHR30121">
    <property type="entry name" value="UNCHARACTERIZED PROTEIN YJGR-RELATED"/>
    <property type="match status" value="1"/>
</dbReference>
<dbReference type="AlphaFoldDB" id="A0A0T9MUK5"/>
<evidence type="ECO:0000256" key="1">
    <source>
        <dbReference type="SAM" id="Phobius"/>
    </source>
</evidence>
<dbReference type="InterPro" id="IPR051162">
    <property type="entry name" value="T4SS_component"/>
</dbReference>
<proteinExistence type="predicted"/>
<keyword evidence="1" id="KW-0472">Membrane</keyword>
<keyword evidence="1" id="KW-0812">Transmembrane</keyword>
<dbReference type="InterPro" id="IPR048176">
    <property type="entry name" value="TrbC"/>
</dbReference>
<feature type="transmembrane region" description="Helical" evidence="1">
    <location>
        <begin position="20"/>
        <end position="37"/>
    </location>
</feature>
<dbReference type="NCBIfam" id="NF041447">
    <property type="entry name" value="TrbC_conju"/>
    <property type="match status" value="1"/>
</dbReference>
<dbReference type="Proteomes" id="UP000038750">
    <property type="component" value="Unassembled WGS sequence"/>
</dbReference>
<dbReference type="Gene3D" id="3.40.50.300">
    <property type="entry name" value="P-loop containing nucleotide triphosphate hydrolases"/>
    <property type="match status" value="2"/>
</dbReference>
<evidence type="ECO:0000313" key="3">
    <source>
        <dbReference type="Proteomes" id="UP000038750"/>
    </source>
</evidence>
<dbReference type="InterPro" id="IPR027417">
    <property type="entry name" value="P-loop_NTPase"/>
</dbReference>
<gene>
    <name evidence="2" type="ORF">ERS008530_03891</name>
</gene>
<keyword evidence="1" id="KW-1133">Transmembrane helix</keyword>
<dbReference type="EMBL" id="CPZJ01000019">
    <property type="protein sequence ID" value="CNG48984.1"/>
    <property type="molecule type" value="Genomic_DNA"/>
</dbReference>
<dbReference type="PANTHER" id="PTHR30121:SF6">
    <property type="entry name" value="SLR6007 PROTEIN"/>
    <property type="match status" value="1"/>
</dbReference>
<organism evidence="2 3">
    <name type="scientific">Yersinia intermedia</name>
    <dbReference type="NCBI Taxonomy" id="631"/>
    <lineage>
        <taxon>Bacteria</taxon>
        <taxon>Pseudomonadati</taxon>
        <taxon>Pseudomonadota</taxon>
        <taxon>Gammaproteobacteria</taxon>
        <taxon>Enterobacterales</taxon>
        <taxon>Yersiniaceae</taxon>
        <taxon>Yersinia</taxon>
    </lineage>
</organism>
<sequence length="725" mass="81673">MAQSVEIEARRVRRSLGYTFINDALLSPFGVQFFLLAGLVMGWIFPASLLISVPGLLLHVMLFSDRPFRMPLRMPTDVGGIDLTTEREMPKYRNGLWGFFRYVVRTRKFFPAAGVMCLGFARGKALARELWLTLDDALRHMLLLATTGSGKTEALLSVFLNAICWGRGICYSDGKGQNSLAFAMWSLARRFGREDDFYVLNFMTGGMDKLLLLLLNDKKRQPSNTINLFGTANTTFIIQLMESMLPPAGSGDAGWQDKAKSMNAALVYAVYYKCKKEKRTISQTVIQSYLPLRKLAELYLEAKRDGWHKEAYNPLENYFNTLAGFRIELISQPSTWEQGVYDQHGYLIQQFNRMLTMFNDLYGHIFSTDAGDINIEDILHNDRILCTTIPALELSKGEASNIGKLYISAIRMTMARDLGCELEGMLNDVLIVKKYSGKFPFAIAMDELGAYFGPGMDNLASQMRSLGYMLIVSAQDIQRFIAEHRGEYMTVNANLLTKWFMALQDEKDTFELAKITGGKGYYAELGAVEQAGGIITPNYEDATNNYIREKDRLDLGDLKELNPGEGMISFKSALVPSSAIYIPDDDKMTSALPMRINRFIEVQTPTEAELFALNPTLLRKLPPSAQEIEDILLRLDGPEDSTHQIGIMDPILKRIVDLTLDLDNRADISYNPTQRGILLFEAAREALHQNKRKWRHQPTPPKTIRVSKEVAASLADADLQNTISN</sequence>
<dbReference type="RefSeq" id="WP_050074470.1">
    <property type="nucleotide sequence ID" value="NZ_CPZJ01000019.1"/>
</dbReference>
<dbReference type="SUPFAM" id="SSF52540">
    <property type="entry name" value="P-loop containing nucleoside triphosphate hydrolases"/>
    <property type="match status" value="1"/>
</dbReference>
<reference evidence="2 3" key="1">
    <citation type="submission" date="2015-03" db="EMBL/GenBank/DDBJ databases">
        <authorList>
            <person name="Murphy D."/>
        </authorList>
    </citation>
    <scope>NUCLEOTIDE SEQUENCE [LARGE SCALE GENOMIC DNA]</scope>
    <source>
        <strain evidence="2 3">BR165/97</strain>
    </source>
</reference>
<feature type="transmembrane region" description="Helical" evidence="1">
    <location>
        <begin position="43"/>
        <end position="64"/>
    </location>
</feature>
<protein>
    <submittedName>
        <fullName evidence="2">Putative type IV secretion system protein IcmO/DotL</fullName>
    </submittedName>
</protein>
<accession>A0A0T9MUK5</accession>
<evidence type="ECO:0000313" key="2">
    <source>
        <dbReference type="EMBL" id="CNG48984.1"/>
    </source>
</evidence>
<name>A0A0T9MUK5_YERIN</name>